<name>V8CP74_9BACT</name>
<feature type="compositionally biased region" description="Basic and acidic residues" evidence="1">
    <location>
        <begin position="58"/>
        <end position="69"/>
    </location>
</feature>
<dbReference type="Proteomes" id="UP000018727">
    <property type="component" value="Unassembled WGS sequence"/>
</dbReference>
<accession>V8CP74</accession>
<dbReference type="EMBL" id="AZJH01000013">
    <property type="protein sequence ID" value="ETD28830.1"/>
    <property type="molecule type" value="Genomic_DNA"/>
</dbReference>
<comment type="caution">
    <text evidence="2">The sequence shown here is derived from an EMBL/GenBank/DDBJ whole genome shotgun (WGS) entry which is preliminary data.</text>
</comment>
<keyword evidence="3" id="KW-1185">Reference proteome</keyword>
<dbReference type="AlphaFoldDB" id="V8CP74"/>
<dbReference type="HOGENOM" id="CLU_2668009_0_0_10"/>
<proteinExistence type="predicted"/>
<sequence length="69" mass="7657">MKKTYRQPYIDVTAIDMELLLTTGSEKDKYDIGSDSSKWPSKGDVHDDTGNGPGVSGAKEHHFDEVWGD</sequence>
<evidence type="ECO:0000313" key="3">
    <source>
        <dbReference type="Proteomes" id="UP000018727"/>
    </source>
</evidence>
<reference evidence="2 3" key="1">
    <citation type="submission" date="2013-10" db="EMBL/GenBank/DDBJ databases">
        <title>The Genome Sequence of Prevotella nigrescens CC14M.</title>
        <authorList>
            <consortium name="The Broad Institute Genomics Platform"/>
            <person name="Earl A."/>
            <person name="Allen-Vercoe E."/>
            <person name="Daigneault M."/>
            <person name="Young S.K."/>
            <person name="Zeng Q."/>
            <person name="Gargeya S."/>
            <person name="Fitzgerald M."/>
            <person name="Abouelleil A."/>
            <person name="Alvarado L."/>
            <person name="Chapman S.B."/>
            <person name="Gainer-Dewar J."/>
            <person name="Goldberg J."/>
            <person name="Griggs A."/>
            <person name="Gujja S."/>
            <person name="Hansen M."/>
            <person name="Howarth C."/>
            <person name="Imamovic A."/>
            <person name="Ireland A."/>
            <person name="Larimer J."/>
            <person name="McCowan C."/>
            <person name="Murphy C."/>
            <person name="Pearson M."/>
            <person name="Poon T.W."/>
            <person name="Priest M."/>
            <person name="Roberts A."/>
            <person name="Saif S."/>
            <person name="Shea T."/>
            <person name="Sykes S."/>
            <person name="Wortman J."/>
            <person name="Nusbaum C."/>
            <person name="Birren B."/>
        </authorList>
    </citation>
    <scope>NUCLEOTIDE SEQUENCE [LARGE SCALE GENOMIC DNA]</scope>
    <source>
        <strain evidence="2 3">CC14M</strain>
    </source>
</reference>
<feature type="region of interest" description="Disordered" evidence="1">
    <location>
        <begin position="26"/>
        <end position="69"/>
    </location>
</feature>
<dbReference type="PATRIC" id="fig|1073366.3.peg.1128"/>
<gene>
    <name evidence="2" type="ORF">HMPREF1173_01076</name>
</gene>
<dbReference type="OrthoDB" id="1081422at2"/>
<protein>
    <submittedName>
        <fullName evidence="2">Uncharacterized protein</fullName>
    </submittedName>
</protein>
<evidence type="ECO:0000313" key="2">
    <source>
        <dbReference type="EMBL" id="ETD28830.1"/>
    </source>
</evidence>
<evidence type="ECO:0000256" key="1">
    <source>
        <dbReference type="SAM" id="MobiDB-lite"/>
    </source>
</evidence>
<organism evidence="2 3">
    <name type="scientific">Prevotella nigrescens CC14M</name>
    <dbReference type="NCBI Taxonomy" id="1073366"/>
    <lineage>
        <taxon>Bacteria</taxon>
        <taxon>Pseudomonadati</taxon>
        <taxon>Bacteroidota</taxon>
        <taxon>Bacteroidia</taxon>
        <taxon>Bacteroidales</taxon>
        <taxon>Prevotellaceae</taxon>
        <taxon>Prevotella</taxon>
    </lineage>
</organism>